<proteinExistence type="predicted"/>
<dbReference type="AlphaFoldDB" id="A0A4Y7PSF2"/>
<sequence length="89" mass="9656">MEVQPGFGQDGQEAFGDMVAASLLISALNKPESEQAVGPKLRRLVFPAFDRNQLTEDFLETVKACEESRESRGRPYVDIILGASLASGV</sequence>
<dbReference type="EMBL" id="ML170212">
    <property type="protein sequence ID" value="TDL18105.1"/>
    <property type="molecule type" value="Genomic_DNA"/>
</dbReference>
<dbReference type="VEuPathDB" id="FungiDB:BD410DRAFT_793592"/>
<name>A0A4Y7PSF2_9AGAM</name>
<evidence type="ECO:0000313" key="2">
    <source>
        <dbReference type="Proteomes" id="UP000294933"/>
    </source>
</evidence>
<organism evidence="1 2">
    <name type="scientific">Rickenella mellea</name>
    <dbReference type="NCBI Taxonomy" id="50990"/>
    <lineage>
        <taxon>Eukaryota</taxon>
        <taxon>Fungi</taxon>
        <taxon>Dikarya</taxon>
        <taxon>Basidiomycota</taxon>
        <taxon>Agaricomycotina</taxon>
        <taxon>Agaricomycetes</taxon>
        <taxon>Hymenochaetales</taxon>
        <taxon>Rickenellaceae</taxon>
        <taxon>Rickenella</taxon>
    </lineage>
</organism>
<evidence type="ECO:0000313" key="1">
    <source>
        <dbReference type="EMBL" id="TDL18105.1"/>
    </source>
</evidence>
<reference evidence="1 2" key="1">
    <citation type="submission" date="2018-06" db="EMBL/GenBank/DDBJ databases">
        <title>A transcriptomic atlas of mushroom development highlights an independent origin of complex multicellularity.</title>
        <authorList>
            <consortium name="DOE Joint Genome Institute"/>
            <person name="Krizsan K."/>
            <person name="Almasi E."/>
            <person name="Merenyi Z."/>
            <person name="Sahu N."/>
            <person name="Viragh M."/>
            <person name="Koszo T."/>
            <person name="Mondo S."/>
            <person name="Kiss B."/>
            <person name="Balint B."/>
            <person name="Kues U."/>
            <person name="Barry K."/>
            <person name="Hegedus J.C."/>
            <person name="Henrissat B."/>
            <person name="Johnson J."/>
            <person name="Lipzen A."/>
            <person name="Ohm R."/>
            <person name="Nagy I."/>
            <person name="Pangilinan J."/>
            <person name="Yan J."/>
            <person name="Xiong Y."/>
            <person name="Grigoriev I.V."/>
            <person name="Hibbett D.S."/>
            <person name="Nagy L.G."/>
        </authorList>
    </citation>
    <scope>NUCLEOTIDE SEQUENCE [LARGE SCALE GENOMIC DNA]</scope>
    <source>
        <strain evidence="1 2">SZMC22713</strain>
    </source>
</reference>
<protein>
    <submittedName>
        <fullName evidence="1">Uncharacterized protein</fullName>
    </submittedName>
</protein>
<dbReference type="Proteomes" id="UP000294933">
    <property type="component" value="Unassembled WGS sequence"/>
</dbReference>
<accession>A0A4Y7PSF2</accession>
<gene>
    <name evidence="1" type="ORF">BD410DRAFT_793592</name>
</gene>
<keyword evidence="2" id="KW-1185">Reference proteome</keyword>